<dbReference type="EMBL" id="SMKE01000264">
    <property type="protein sequence ID" value="TDB96560.1"/>
    <property type="molecule type" value="Genomic_DNA"/>
</dbReference>
<protein>
    <submittedName>
        <fullName evidence="4">SDR family NAD(P)-dependent oxidoreductase</fullName>
    </submittedName>
</protein>
<dbReference type="PRINTS" id="PR00081">
    <property type="entry name" value="GDHRDH"/>
</dbReference>
<sequence length="234" mass="24683">MSDAVRNAVVVGNSDGIGLALTRRLLADGWRVAGFSRRAVDLTEPGYAHHTVDVTSADYPQVLGRAVTDLGRVDLCVYAAGVGEPVDVTDLTTQTHAVEVNLMGAVRTVAVVVPVMVAAGSGHLVGLSSLADRMVSPEAPGYAAAKAGLSTYLRGLSAALRGHGVRVTTVRFGFVDTKMAKGPVRPLMLSVDRAVEILMNCVRTRPVQVSRPRRMALLTSALAGLTRLSSRARR</sequence>
<dbReference type="SUPFAM" id="SSF51735">
    <property type="entry name" value="NAD(P)-binding Rossmann-fold domains"/>
    <property type="match status" value="1"/>
</dbReference>
<dbReference type="Pfam" id="PF00106">
    <property type="entry name" value="adh_short"/>
    <property type="match status" value="1"/>
</dbReference>
<dbReference type="Gene3D" id="3.40.50.720">
    <property type="entry name" value="NAD(P)-binding Rossmann-like Domain"/>
    <property type="match status" value="1"/>
</dbReference>
<dbReference type="InterPro" id="IPR002347">
    <property type="entry name" value="SDR_fam"/>
</dbReference>
<keyword evidence="2" id="KW-0560">Oxidoreductase</keyword>
<accession>A0ABY2DJY1</accession>
<comment type="caution">
    <text evidence="4">The sequence shown here is derived from an EMBL/GenBank/DDBJ whole genome shotgun (WGS) entry which is preliminary data.</text>
</comment>
<evidence type="ECO:0000256" key="2">
    <source>
        <dbReference type="ARBA" id="ARBA00023002"/>
    </source>
</evidence>
<reference evidence="4 5" key="1">
    <citation type="submission" date="2019-02" db="EMBL/GenBank/DDBJ databases">
        <title>Draft genome sequences of novel Actinobacteria.</title>
        <authorList>
            <person name="Sahin N."/>
            <person name="Ay H."/>
            <person name="Saygin H."/>
        </authorList>
    </citation>
    <scope>NUCLEOTIDE SEQUENCE [LARGE SCALE GENOMIC DNA]</scope>
    <source>
        <strain evidence="4 5">JCM 30529</strain>
    </source>
</reference>
<organism evidence="4 5">
    <name type="scientific">Micromonospora fluostatini</name>
    <dbReference type="NCBI Taxonomy" id="1629071"/>
    <lineage>
        <taxon>Bacteria</taxon>
        <taxon>Bacillati</taxon>
        <taxon>Actinomycetota</taxon>
        <taxon>Actinomycetes</taxon>
        <taxon>Micromonosporales</taxon>
        <taxon>Micromonosporaceae</taxon>
        <taxon>Micromonospora</taxon>
    </lineage>
</organism>
<evidence type="ECO:0000256" key="1">
    <source>
        <dbReference type="ARBA" id="ARBA00006484"/>
    </source>
</evidence>
<dbReference type="Proteomes" id="UP000295626">
    <property type="component" value="Unassembled WGS sequence"/>
</dbReference>
<comment type="similarity">
    <text evidence="1 3">Belongs to the short-chain dehydrogenases/reductases (SDR) family.</text>
</comment>
<dbReference type="PANTHER" id="PTHR43391">
    <property type="entry name" value="RETINOL DEHYDROGENASE-RELATED"/>
    <property type="match status" value="1"/>
</dbReference>
<gene>
    <name evidence="4" type="ORF">E1091_09160</name>
</gene>
<evidence type="ECO:0000313" key="5">
    <source>
        <dbReference type="Proteomes" id="UP000295626"/>
    </source>
</evidence>
<name>A0ABY2DJY1_9ACTN</name>
<dbReference type="InterPro" id="IPR020904">
    <property type="entry name" value="Sc_DH/Rdtase_CS"/>
</dbReference>
<keyword evidence="5" id="KW-1185">Reference proteome</keyword>
<dbReference type="PRINTS" id="PR00080">
    <property type="entry name" value="SDRFAMILY"/>
</dbReference>
<dbReference type="InterPro" id="IPR036291">
    <property type="entry name" value="NAD(P)-bd_dom_sf"/>
</dbReference>
<evidence type="ECO:0000256" key="3">
    <source>
        <dbReference type="RuleBase" id="RU000363"/>
    </source>
</evidence>
<dbReference type="PANTHER" id="PTHR43391:SF94">
    <property type="entry name" value="OXIDOREDUCTASE-RELATED"/>
    <property type="match status" value="1"/>
</dbReference>
<evidence type="ECO:0000313" key="4">
    <source>
        <dbReference type="EMBL" id="TDB96560.1"/>
    </source>
</evidence>
<dbReference type="PROSITE" id="PS00061">
    <property type="entry name" value="ADH_SHORT"/>
    <property type="match status" value="1"/>
</dbReference>
<proteinExistence type="inferred from homology"/>